<dbReference type="FunFam" id="3.30.420.40:FF:000148">
    <property type="entry name" value="Actin, alpha skeletal muscle"/>
    <property type="match status" value="1"/>
</dbReference>
<dbReference type="SMART" id="SM00268">
    <property type="entry name" value="ACTIN"/>
    <property type="match status" value="1"/>
</dbReference>
<reference evidence="7 8" key="1">
    <citation type="submission" date="2024-03" db="EMBL/GenBank/DDBJ databases">
        <title>The Acrasis kona genome and developmental transcriptomes reveal deep origins of eukaryotic multicellular pathways.</title>
        <authorList>
            <person name="Sheikh S."/>
            <person name="Fu C.-J."/>
            <person name="Brown M.W."/>
            <person name="Baldauf S.L."/>
        </authorList>
    </citation>
    <scope>NUCLEOTIDE SEQUENCE [LARGE SCALE GENOMIC DNA]</scope>
    <source>
        <strain evidence="7 8">ATCC MYA-3509</strain>
    </source>
</reference>
<evidence type="ECO:0000256" key="4">
    <source>
        <dbReference type="ARBA" id="ARBA00022840"/>
    </source>
</evidence>
<protein>
    <submittedName>
        <fullName evidence="7">Actin-like protein</fullName>
    </submittedName>
</protein>
<dbReference type="InterPro" id="IPR043129">
    <property type="entry name" value="ATPase_NBD"/>
</dbReference>
<dbReference type="AlphaFoldDB" id="A0AAW2ZBX7"/>
<comment type="similarity">
    <text evidence="6">Belongs to the actin family.</text>
</comment>
<keyword evidence="3" id="KW-0547">Nucleotide-binding</keyword>
<comment type="subcellular location">
    <subcellularLocation>
        <location evidence="1">Cytoplasm</location>
        <location evidence="1">Cytoskeleton</location>
    </subcellularLocation>
</comment>
<dbReference type="FunFam" id="3.30.420.40:FF:000058">
    <property type="entry name" value="Putative actin-related protein 5"/>
    <property type="match status" value="1"/>
</dbReference>
<keyword evidence="2" id="KW-0963">Cytoplasm</keyword>
<evidence type="ECO:0000313" key="7">
    <source>
        <dbReference type="EMBL" id="KAL0486142.1"/>
    </source>
</evidence>
<keyword evidence="5" id="KW-0206">Cytoskeleton</keyword>
<accession>A0AAW2ZBX7</accession>
<proteinExistence type="inferred from homology"/>
<keyword evidence="8" id="KW-1185">Reference proteome</keyword>
<dbReference type="EMBL" id="JAOPGA020001203">
    <property type="protein sequence ID" value="KAL0486142.1"/>
    <property type="molecule type" value="Genomic_DNA"/>
</dbReference>
<evidence type="ECO:0000256" key="6">
    <source>
        <dbReference type="RuleBase" id="RU000487"/>
    </source>
</evidence>
<dbReference type="CDD" id="cd13395">
    <property type="entry name" value="ASKHA_NBD_Arp4_ACTL6-like"/>
    <property type="match status" value="1"/>
</dbReference>
<name>A0AAW2ZBX7_9EUKA</name>
<dbReference type="SUPFAM" id="SSF53067">
    <property type="entry name" value="Actin-like ATPase domain"/>
    <property type="match status" value="2"/>
</dbReference>
<evidence type="ECO:0000256" key="5">
    <source>
        <dbReference type="ARBA" id="ARBA00023212"/>
    </source>
</evidence>
<keyword evidence="4" id="KW-0067">ATP-binding</keyword>
<dbReference type="GO" id="GO:0005856">
    <property type="term" value="C:cytoskeleton"/>
    <property type="evidence" value="ECO:0007669"/>
    <property type="project" value="UniProtKB-SubCell"/>
</dbReference>
<dbReference type="GO" id="GO:0005524">
    <property type="term" value="F:ATP binding"/>
    <property type="evidence" value="ECO:0007669"/>
    <property type="project" value="UniProtKB-KW"/>
</dbReference>
<evidence type="ECO:0000256" key="1">
    <source>
        <dbReference type="ARBA" id="ARBA00004245"/>
    </source>
</evidence>
<dbReference type="Pfam" id="PF00022">
    <property type="entry name" value="Actin"/>
    <property type="match status" value="1"/>
</dbReference>
<evidence type="ECO:0000256" key="3">
    <source>
        <dbReference type="ARBA" id="ARBA00022741"/>
    </source>
</evidence>
<gene>
    <name evidence="7" type="ORF">AKO1_001818</name>
</gene>
<dbReference type="PANTHER" id="PTHR11937">
    <property type="entry name" value="ACTIN"/>
    <property type="match status" value="1"/>
</dbReference>
<sequence>MSFSHGGDEVGSLVMDIGTLNTKAGFAGEDTPKAIFPSFVGTRNMQDKMQEDNNEVRYYVGHKQLASPKDNLQVESPFENGVISNWDHMERIIDHAYTARLGVKSCDHPILMTEVPYQPRQHREQMLSLLFDKFDAPAVFLAKNPVLSAFAHGKYTALVVDSGAYGTCVTPVHDGYALTRGIVRNQFAGFSLDTLTKQLLEKARKGESVHPLYRIQKTKGKPATILPQDSNIHPSYVDYSLRGVLHDAKEQLLKISDAPFDEQRNKSIPLQNYELLDGSLVDIGTDRFVVPERLFASDERHNNAQQQQQNDEMGEFMPHQNAVHMLAHESIMRCDADIRKDLYANLILTGGTTMIPGFAKRLENELQARAPMNIKVKPAISSAALPTEKKYSVWIGGSILASLGSFQQMWITKQEYQEQGAAIVHKKCP</sequence>
<dbReference type="Gene3D" id="3.30.420.40">
    <property type="match status" value="3"/>
</dbReference>
<comment type="caution">
    <text evidence="7">The sequence shown here is derived from an EMBL/GenBank/DDBJ whole genome shotgun (WGS) entry which is preliminary data.</text>
</comment>
<evidence type="ECO:0000256" key="2">
    <source>
        <dbReference type="ARBA" id="ARBA00022490"/>
    </source>
</evidence>
<organism evidence="7 8">
    <name type="scientific">Acrasis kona</name>
    <dbReference type="NCBI Taxonomy" id="1008807"/>
    <lineage>
        <taxon>Eukaryota</taxon>
        <taxon>Discoba</taxon>
        <taxon>Heterolobosea</taxon>
        <taxon>Tetramitia</taxon>
        <taxon>Eutetramitia</taxon>
        <taxon>Acrasidae</taxon>
        <taxon>Acrasis</taxon>
    </lineage>
</organism>
<dbReference type="PRINTS" id="PR00190">
    <property type="entry name" value="ACTIN"/>
</dbReference>
<evidence type="ECO:0000313" key="8">
    <source>
        <dbReference type="Proteomes" id="UP001431209"/>
    </source>
</evidence>
<dbReference type="InterPro" id="IPR004000">
    <property type="entry name" value="Actin"/>
</dbReference>
<dbReference type="Proteomes" id="UP001431209">
    <property type="component" value="Unassembled WGS sequence"/>
</dbReference>
<dbReference type="Gene3D" id="3.90.640.10">
    <property type="entry name" value="Actin, Chain A, domain 4"/>
    <property type="match status" value="1"/>
</dbReference>